<dbReference type="EMBL" id="OY660881">
    <property type="protein sequence ID" value="CAJ1078853.1"/>
    <property type="molecule type" value="Genomic_DNA"/>
</dbReference>
<dbReference type="Pfam" id="PF10229">
    <property type="entry name" value="MMADHC"/>
    <property type="match status" value="1"/>
</dbReference>
<organism evidence="1 2">
    <name type="scientific">Xyrichtys novacula</name>
    <name type="common">Pearly razorfish</name>
    <name type="synonym">Hemipteronotus novacula</name>
    <dbReference type="NCBI Taxonomy" id="13765"/>
    <lineage>
        <taxon>Eukaryota</taxon>
        <taxon>Metazoa</taxon>
        <taxon>Chordata</taxon>
        <taxon>Craniata</taxon>
        <taxon>Vertebrata</taxon>
        <taxon>Euteleostomi</taxon>
        <taxon>Actinopterygii</taxon>
        <taxon>Neopterygii</taxon>
        <taxon>Teleostei</taxon>
        <taxon>Neoteleostei</taxon>
        <taxon>Acanthomorphata</taxon>
        <taxon>Eupercaria</taxon>
        <taxon>Labriformes</taxon>
        <taxon>Labridae</taxon>
        <taxon>Xyrichtys</taxon>
    </lineage>
</organism>
<dbReference type="GO" id="GO:0009235">
    <property type="term" value="P:cobalamin metabolic process"/>
    <property type="evidence" value="ECO:0007669"/>
    <property type="project" value="InterPro"/>
</dbReference>
<keyword evidence="2" id="KW-1185">Reference proteome</keyword>
<proteinExistence type="predicted"/>
<protein>
    <submittedName>
        <fullName evidence="1">Metabolism of cobalamin associated Db isoform X1</fullName>
    </submittedName>
</protein>
<dbReference type="GO" id="GO:0005739">
    <property type="term" value="C:mitochondrion"/>
    <property type="evidence" value="ECO:0007669"/>
    <property type="project" value="TreeGrafter"/>
</dbReference>
<dbReference type="InterPro" id="IPR019362">
    <property type="entry name" value="MMADHC"/>
</dbReference>
<dbReference type="Proteomes" id="UP001178508">
    <property type="component" value="Chromosome 18"/>
</dbReference>
<name>A0AAV1GZ78_XYRNO</name>
<sequence>MASVLSSRGRLVSYLSGVQVLVGRVSSVRTFSAVRPDEPHVTMTTHDSGMKTVWPDDIIGPFGPQDRRFMLPGNTGFDLQLSGLTEQKTKTSHMNLPDVLTTPSSSERHLSILTQVACDLCDTDGSAPSQTVSRADQYFDQSRVECVIQNCPELLKRDFLSMFPEAPPTDMMAVTVTQRTKNDMSGWSAAVEEEREELLHTFIDGAQQICVALQSEGFWADFIDPSSGLAFFGPYTNLPLFETDERYGQLGFKVEDLGCCRVIRHSLWGTNVFVGTIFTNAPPSSDIIRKLQGS</sequence>
<accession>A0AAV1GZ78</accession>
<reference evidence="1" key="1">
    <citation type="submission" date="2023-08" db="EMBL/GenBank/DDBJ databases">
        <authorList>
            <person name="Alioto T."/>
            <person name="Alioto T."/>
            <person name="Gomez Garrido J."/>
        </authorList>
    </citation>
    <scope>NUCLEOTIDE SEQUENCE</scope>
</reference>
<gene>
    <name evidence="1" type="ORF">XNOV1_A012712</name>
</gene>
<dbReference type="AlphaFoldDB" id="A0AAV1GZ78"/>
<dbReference type="PANTHER" id="PTHR13192:SF3">
    <property type="entry name" value="COBALAMIN TRAFFICKING PROTEIN CBLD"/>
    <property type="match status" value="1"/>
</dbReference>
<evidence type="ECO:0000313" key="1">
    <source>
        <dbReference type="EMBL" id="CAJ1078853.1"/>
    </source>
</evidence>
<dbReference type="PANTHER" id="PTHR13192">
    <property type="entry name" value="MY011 PROTEIN"/>
    <property type="match status" value="1"/>
</dbReference>
<evidence type="ECO:0000313" key="2">
    <source>
        <dbReference type="Proteomes" id="UP001178508"/>
    </source>
</evidence>